<evidence type="ECO:0000313" key="2">
    <source>
        <dbReference type="Proteomes" id="UP001172386"/>
    </source>
</evidence>
<comment type="caution">
    <text evidence="1">The sequence shown here is derived from an EMBL/GenBank/DDBJ whole genome shotgun (WGS) entry which is preliminary data.</text>
</comment>
<dbReference type="Proteomes" id="UP001172386">
    <property type="component" value="Unassembled WGS sequence"/>
</dbReference>
<reference evidence="1" key="1">
    <citation type="submission" date="2022-10" db="EMBL/GenBank/DDBJ databases">
        <title>Culturing micro-colonial fungi from biological soil crusts in the Mojave desert and describing Neophaeococcomyces mojavensis, and introducing the new genera and species Taxawa tesnikishii.</title>
        <authorList>
            <person name="Kurbessoian T."/>
            <person name="Stajich J.E."/>
        </authorList>
    </citation>
    <scope>NUCLEOTIDE SEQUENCE</scope>
    <source>
        <strain evidence="1">JES_112</strain>
    </source>
</reference>
<protein>
    <submittedName>
        <fullName evidence="1">Uncharacterized protein</fullName>
    </submittedName>
</protein>
<dbReference type="EMBL" id="JAPDRQ010000202">
    <property type="protein sequence ID" value="KAJ9652370.1"/>
    <property type="molecule type" value="Genomic_DNA"/>
</dbReference>
<accession>A0ACC2ZXB7</accession>
<gene>
    <name evidence="1" type="ORF">H2198_008374</name>
</gene>
<organism evidence="1 2">
    <name type="scientific">Neophaeococcomyces mojaviensis</name>
    <dbReference type="NCBI Taxonomy" id="3383035"/>
    <lineage>
        <taxon>Eukaryota</taxon>
        <taxon>Fungi</taxon>
        <taxon>Dikarya</taxon>
        <taxon>Ascomycota</taxon>
        <taxon>Pezizomycotina</taxon>
        <taxon>Eurotiomycetes</taxon>
        <taxon>Chaetothyriomycetidae</taxon>
        <taxon>Chaetothyriales</taxon>
        <taxon>Chaetothyriales incertae sedis</taxon>
        <taxon>Neophaeococcomyces</taxon>
    </lineage>
</organism>
<sequence>MTQPDSFKSPNTNVAIELDPQNDGSIVRKAFLIESILNLTSIPLITNTHIVLSYVLDNPAYINPASILFARLFGGIIVGGLTSALWAGLPNTKTGIESRKVVYLMLGMGEVLLIPILAVEATKGGSKDAALSVRACVATIACLLPPLLWRAFVLFVRPEMMGKYREVKRE</sequence>
<keyword evidence="2" id="KW-1185">Reference proteome</keyword>
<name>A0ACC2ZXB7_9EURO</name>
<evidence type="ECO:0000313" key="1">
    <source>
        <dbReference type="EMBL" id="KAJ9652370.1"/>
    </source>
</evidence>
<proteinExistence type="predicted"/>